<dbReference type="EMBL" id="JAIUJR010000007">
    <property type="protein sequence ID" value="MCA0133157.1"/>
    <property type="molecule type" value="Genomic_DNA"/>
</dbReference>
<keyword evidence="3" id="KW-0804">Transcription</keyword>
<evidence type="ECO:0000256" key="3">
    <source>
        <dbReference type="ARBA" id="ARBA00023163"/>
    </source>
</evidence>
<dbReference type="InterPro" id="IPR036388">
    <property type="entry name" value="WH-like_DNA-bd_sf"/>
</dbReference>
<evidence type="ECO:0000313" key="5">
    <source>
        <dbReference type="EMBL" id="MCA0133157.1"/>
    </source>
</evidence>
<name>A0ABS7XT06_9FLAO</name>
<dbReference type="CDD" id="cd00038">
    <property type="entry name" value="CAP_ED"/>
    <property type="match status" value="1"/>
</dbReference>
<dbReference type="PROSITE" id="PS50042">
    <property type="entry name" value="CNMP_BINDING_3"/>
    <property type="match status" value="1"/>
</dbReference>
<dbReference type="Gene3D" id="1.10.10.10">
    <property type="entry name" value="Winged helix-like DNA-binding domain superfamily/Winged helix DNA-binding domain"/>
    <property type="match status" value="1"/>
</dbReference>
<dbReference type="RefSeq" id="WP_224529468.1">
    <property type="nucleotide sequence ID" value="NZ_JAIUJR010000007.1"/>
</dbReference>
<evidence type="ECO:0000256" key="2">
    <source>
        <dbReference type="ARBA" id="ARBA00023125"/>
    </source>
</evidence>
<evidence type="ECO:0000256" key="1">
    <source>
        <dbReference type="ARBA" id="ARBA00023015"/>
    </source>
</evidence>
<evidence type="ECO:0000313" key="6">
    <source>
        <dbReference type="Proteomes" id="UP001198901"/>
    </source>
</evidence>
<dbReference type="Pfam" id="PF13545">
    <property type="entry name" value="HTH_Crp_2"/>
    <property type="match status" value="1"/>
</dbReference>
<dbReference type="InterPro" id="IPR014710">
    <property type="entry name" value="RmlC-like_jellyroll"/>
</dbReference>
<gene>
    <name evidence="5" type="ORF">LBU54_11230</name>
</gene>
<dbReference type="SMART" id="SM00419">
    <property type="entry name" value="HTH_CRP"/>
    <property type="match status" value="1"/>
</dbReference>
<keyword evidence="2" id="KW-0238">DNA-binding</keyword>
<feature type="domain" description="Cyclic nucleotide-binding" evidence="4">
    <location>
        <begin position="16"/>
        <end position="83"/>
    </location>
</feature>
<organism evidence="5 6">
    <name type="scientific">Winogradskyella alexanderae</name>
    <dbReference type="NCBI Taxonomy" id="2877123"/>
    <lineage>
        <taxon>Bacteria</taxon>
        <taxon>Pseudomonadati</taxon>
        <taxon>Bacteroidota</taxon>
        <taxon>Flavobacteriia</taxon>
        <taxon>Flavobacteriales</taxon>
        <taxon>Flavobacteriaceae</taxon>
        <taxon>Winogradskyella</taxon>
    </lineage>
</organism>
<comment type="caution">
    <text evidence="5">The sequence shown here is derived from an EMBL/GenBank/DDBJ whole genome shotgun (WGS) entry which is preliminary data.</text>
</comment>
<dbReference type="InterPro" id="IPR012318">
    <property type="entry name" value="HTH_CRP"/>
</dbReference>
<protein>
    <submittedName>
        <fullName evidence="5">Crp/Fnr family transcriptional regulator</fullName>
    </submittedName>
</protein>
<sequence>MATNKSLNKSRFVRQFHKIFEPKLIQEIVEKGVLKRYGKGEILLDIGDNMTHIPLIIKGLVKVLREDQNEDEMLLYFLEKGDTCAISFINCINLSKSIFRASVEEETECLMLPVNLIEDWLIKYKSWRIFIIDSYHNRLLELGEAIRSLAFLNLDDRLIDYLKKQVELKHSEKLSITHQEIANDLHTSRVVISRLLKTLEHDGKIKLGRNKIDVLI</sequence>
<dbReference type="SUPFAM" id="SSF46785">
    <property type="entry name" value="Winged helix' DNA-binding domain"/>
    <property type="match status" value="1"/>
</dbReference>
<dbReference type="InterPro" id="IPR000595">
    <property type="entry name" value="cNMP-bd_dom"/>
</dbReference>
<dbReference type="InterPro" id="IPR036390">
    <property type="entry name" value="WH_DNA-bd_sf"/>
</dbReference>
<evidence type="ECO:0000259" key="4">
    <source>
        <dbReference type="PROSITE" id="PS50042"/>
    </source>
</evidence>
<dbReference type="Proteomes" id="UP001198901">
    <property type="component" value="Unassembled WGS sequence"/>
</dbReference>
<accession>A0ABS7XT06</accession>
<reference evidence="6" key="1">
    <citation type="submission" date="2023-07" db="EMBL/GenBank/DDBJ databases">
        <authorList>
            <person name="Yue Y."/>
        </authorList>
    </citation>
    <scope>NUCLEOTIDE SEQUENCE [LARGE SCALE GENOMIC DNA]</scope>
    <source>
        <strain evidence="6">D23</strain>
    </source>
</reference>
<dbReference type="Pfam" id="PF00027">
    <property type="entry name" value="cNMP_binding"/>
    <property type="match status" value="1"/>
</dbReference>
<dbReference type="Gene3D" id="2.60.120.10">
    <property type="entry name" value="Jelly Rolls"/>
    <property type="match status" value="1"/>
</dbReference>
<keyword evidence="1" id="KW-0805">Transcription regulation</keyword>
<keyword evidence="6" id="KW-1185">Reference proteome</keyword>
<proteinExistence type="predicted"/>
<dbReference type="InterPro" id="IPR018490">
    <property type="entry name" value="cNMP-bd_dom_sf"/>
</dbReference>
<dbReference type="SUPFAM" id="SSF51206">
    <property type="entry name" value="cAMP-binding domain-like"/>
    <property type="match status" value="1"/>
</dbReference>